<evidence type="ECO:0000256" key="2">
    <source>
        <dbReference type="ARBA" id="ARBA00006636"/>
    </source>
</evidence>
<feature type="transmembrane region" description="Helical" evidence="11">
    <location>
        <begin position="12"/>
        <end position="33"/>
    </location>
</feature>
<reference evidence="15" key="1">
    <citation type="submission" date="2015-08" db="UniProtKB">
        <authorList>
            <consortium name="WormBaseParasite"/>
        </authorList>
    </citation>
    <scope>IDENTIFICATION</scope>
</reference>
<evidence type="ECO:0000256" key="5">
    <source>
        <dbReference type="ARBA" id="ARBA00022963"/>
    </source>
</evidence>
<keyword evidence="5 9" id="KW-0442">Lipid degradation</keyword>
<keyword evidence="3 11" id="KW-0812">Transmembrane</keyword>
<feature type="domain" description="PNPLA" evidence="13">
    <location>
        <begin position="851"/>
        <end position="1017"/>
    </location>
</feature>
<dbReference type="CDD" id="cd00038">
    <property type="entry name" value="CAP_ED"/>
    <property type="match status" value="3"/>
</dbReference>
<evidence type="ECO:0000256" key="10">
    <source>
        <dbReference type="SAM" id="MobiDB-lite"/>
    </source>
</evidence>
<evidence type="ECO:0000256" key="8">
    <source>
        <dbReference type="ARBA" id="ARBA00023136"/>
    </source>
</evidence>
<dbReference type="Gene3D" id="2.60.120.10">
    <property type="entry name" value="Jelly Rolls"/>
    <property type="match status" value="3"/>
</dbReference>
<dbReference type="InterPro" id="IPR056556">
    <property type="entry name" value="NTE1_P-loop_dom"/>
</dbReference>
<dbReference type="InterPro" id="IPR050301">
    <property type="entry name" value="NTE"/>
</dbReference>
<dbReference type="InterPro" id="IPR002641">
    <property type="entry name" value="PNPLA_dom"/>
</dbReference>
<feature type="domain" description="Cyclic nucleotide-binding" evidence="12">
    <location>
        <begin position="512"/>
        <end position="594"/>
    </location>
</feature>
<dbReference type="Gene3D" id="3.40.1090.10">
    <property type="entry name" value="Cytosolic phospholipase A2 catalytic domain"/>
    <property type="match status" value="1"/>
</dbReference>
<dbReference type="GO" id="GO:0046470">
    <property type="term" value="P:phosphatidylcholine metabolic process"/>
    <property type="evidence" value="ECO:0007669"/>
    <property type="project" value="InterPro"/>
</dbReference>
<dbReference type="InterPro" id="IPR014710">
    <property type="entry name" value="RmlC-like_jellyroll"/>
</dbReference>
<dbReference type="WBParaSite" id="SSTP_0000173800.1">
    <property type="protein sequence ID" value="SSTP_0000173800.1"/>
    <property type="gene ID" value="SSTP_0000173800"/>
</dbReference>
<dbReference type="InterPro" id="IPR001423">
    <property type="entry name" value="LysoPLipase_patatin_CS"/>
</dbReference>
<feature type="short sequence motif" description="GXGXXG" evidence="9">
    <location>
        <begin position="855"/>
        <end position="860"/>
    </location>
</feature>
<comment type="subcellular location">
    <subcellularLocation>
        <location evidence="1">Membrane</location>
        <topology evidence="1">Single-pass membrane protein</topology>
    </subcellularLocation>
</comment>
<evidence type="ECO:0000259" key="12">
    <source>
        <dbReference type="PROSITE" id="PS50042"/>
    </source>
</evidence>
<dbReference type="Pfam" id="PF00027">
    <property type="entry name" value="cNMP_binding"/>
    <property type="match status" value="2"/>
</dbReference>
<dbReference type="SMART" id="SM00100">
    <property type="entry name" value="cNMP"/>
    <property type="match status" value="2"/>
</dbReference>
<feature type="domain" description="Cyclic nucleotide-binding" evidence="12">
    <location>
        <begin position="447"/>
        <end position="501"/>
    </location>
</feature>
<keyword evidence="4 9" id="KW-0378">Hydrolase</keyword>
<evidence type="ECO:0000256" key="9">
    <source>
        <dbReference type="PROSITE-ProRule" id="PRU01161"/>
    </source>
</evidence>
<evidence type="ECO:0000313" key="15">
    <source>
        <dbReference type="WBParaSite" id="SSTP_0000173800.1"/>
    </source>
</evidence>
<evidence type="ECO:0000256" key="1">
    <source>
        <dbReference type="ARBA" id="ARBA00004167"/>
    </source>
</evidence>
<dbReference type="Proteomes" id="UP000035681">
    <property type="component" value="Unplaced"/>
</dbReference>
<dbReference type="GO" id="GO:0016020">
    <property type="term" value="C:membrane"/>
    <property type="evidence" value="ECO:0007669"/>
    <property type="project" value="UniProtKB-SubCell"/>
</dbReference>
<dbReference type="WBParaSite" id="TCONS_00006262.p1">
    <property type="protein sequence ID" value="TCONS_00006262.p1"/>
    <property type="gene ID" value="XLOC_004425"/>
</dbReference>
<dbReference type="STRING" id="6248.A0A0K0DWX2"/>
<accession>A0A0K0DWX2</accession>
<dbReference type="PROSITE" id="PS01237">
    <property type="entry name" value="UPF0028"/>
    <property type="match status" value="1"/>
</dbReference>
<evidence type="ECO:0000259" key="13">
    <source>
        <dbReference type="PROSITE" id="PS51635"/>
    </source>
</evidence>
<feature type="active site" description="Proton acceptor" evidence="9">
    <location>
        <position position="1004"/>
    </location>
</feature>
<dbReference type="GO" id="GO:0005783">
    <property type="term" value="C:endoplasmic reticulum"/>
    <property type="evidence" value="ECO:0007669"/>
    <property type="project" value="TreeGrafter"/>
</dbReference>
<feature type="active site" description="Nucleophile" evidence="9">
    <location>
        <position position="884"/>
    </location>
</feature>
<dbReference type="PROSITE" id="PS51635">
    <property type="entry name" value="PNPLA"/>
    <property type="match status" value="1"/>
</dbReference>
<dbReference type="Pfam" id="PF24179">
    <property type="entry name" value="NTE_Ploop"/>
    <property type="match status" value="1"/>
</dbReference>
<dbReference type="InterPro" id="IPR018490">
    <property type="entry name" value="cNMP-bd_dom_sf"/>
</dbReference>
<feature type="domain" description="Cyclic nucleotide-binding" evidence="12">
    <location>
        <begin position="171"/>
        <end position="267"/>
    </location>
</feature>
<dbReference type="PANTHER" id="PTHR14226">
    <property type="entry name" value="NEUROPATHY TARGET ESTERASE/SWISS CHEESE D.MELANOGASTER"/>
    <property type="match status" value="1"/>
</dbReference>
<dbReference type="Pfam" id="PF01734">
    <property type="entry name" value="Patatin"/>
    <property type="match status" value="1"/>
</dbReference>
<evidence type="ECO:0000256" key="11">
    <source>
        <dbReference type="SAM" id="Phobius"/>
    </source>
</evidence>
<evidence type="ECO:0000256" key="4">
    <source>
        <dbReference type="ARBA" id="ARBA00022801"/>
    </source>
</evidence>
<dbReference type="InterPro" id="IPR016035">
    <property type="entry name" value="Acyl_Trfase/lysoPLipase"/>
</dbReference>
<dbReference type="InterPro" id="IPR000595">
    <property type="entry name" value="cNMP-bd_dom"/>
</dbReference>
<organism evidence="15">
    <name type="scientific">Strongyloides stercoralis</name>
    <name type="common">Threadworm</name>
    <dbReference type="NCBI Taxonomy" id="6248"/>
    <lineage>
        <taxon>Eukaryota</taxon>
        <taxon>Metazoa</taxon>
        <taxon>Ecdysozoa</taxon>
        <taxon>Nematoda</taxon>
        <taxon>Chromadorea</taxon>
        <taxon>Rhabditida</taxon>
        <taxon>Tylenchina</taxon>
        <taxon>Panagrolaimomorpha</taxon>
        <taxon>Strongyloidoidea</taxon>
        <taxon>Strongyloididae</taxon>
        <taxon>Strongyloides</taxon>
    </lineage>
</organism>
<evidence type="ECO:0000313" key="14">
    <source>
        <dbReference type="Proteomes" id="UP000035681"/>
    </source>
</evidence>
<dbReference type="CDD" id="cd07225">
    <property type="entry name" value="Pat_PNPLA6_PNPLA7"/>
    <property type="match status" value="1"/>
</dbReference>
<keyword evidence="8 11" id="KW-0472">Membrane</keyword>
<comment type="similarity">
    <text evidence="2">Belongs to the NTE family.</text>
</comment>
<dbReference type="FunFam" id="3.40.1090.10:FF:000001">
    <property type="entry name" value="neuropathy target esterase isoform X2"/>
    <property type="match status" value="1"/>
</dbReference>
<name>A0A0K0DWX2_STRER</name>
<sequence length="1224" mass="139299">MVWGILMQLLSEIFTFTSLIVLIIFIISIYYIIQFFYHNDSLAVYENIESTSQTPVDDISSTSGNLLVNDNSIEENKNVGMDFRSFIKRRHSSTTGRPFLIAKAAKDYIRDKRNTFRRQMTEISRESLPKPPKEFFEPSSAQEIPNHLKPENFYLIHSLRMLELPTNFASDVLQSSKFTAKKGDIIVKPGDDDDHLYVVLHGCLNVYIKINECKECLVKKIDKGHMFFSFLSLVDVLMGKESKFKSVSVKAAEDCIVAKYNLNRFKESFKENPKDWVRPIQIIVTRLLHVTMTTLHHYLGLTEELMKNRSIDDKLSDKDKKLHRFGNSIRVTKSNTRNKMRRLFSYDEAHDQLDIAIKYFGETLGISAEKANLLLQDRVDMLVASENQTVIEQGSNDNVKLILVVSGALRLLQEVKEEETIMDDDIDNMFENDQITEKGYHLILQKEIVGGLQLLSNEPSFYKVKAVSNCVLATIGKNEFNELLNECPEIALHVAYSIVRRLSPFIRAVDFALEWNLLDSGQALFRYGDKADSLYVVLTGRLRSVDKKSVLEEFGKGSAIGMVELVQKRPRQSTVLAIRYSQISEVSNNLLNYIKLLFPQVGFRLIKLLGNYFDSTNSQNTLLNGPPLSIDGISQDAISHISNLHTVAILPASKDVPHTAFTCELYHALNFSKHVLRLSSSKIKEQLGNSVLEKQADFRLMHWLNAQEDIYPLIIYECDYETTMWTRRCLRQADAILVVANGANKPLEKSFVDEHMMMNQDGIRTCKELVLLWEENVNSPKGTYNWLKGSYFSGHHHVRMNKRMLQWNENNSDTEKEILEYYEKNVYFEKLDVHSDFSRLARILTGNAIGLVLGGGGARGSSHIGVLKAMKEFEVPIDIIGGTSIGSFIGALYAQDPSSETIVERACGWFCVMSSIWNKIFDLTYAYSAMFSGAGFNKSIKDVFKENFIEDCWIPYFCISTDITASEMRVHRSGSIYSYVRSSMSLAGYLPPLCDPIDGHLLLDGGYVNNLPADVMRCLGAKFVIAVDVGSREERNLYNYGDTLSGFWVLFKKLNPFCEPPVVLNMEEIQSRLAYVSCTRQLEMVKKAPYCCYLRPPIEGIKTLDFHRFDEVQNLGYEYGKKKIEYLVNNNETIQAILDPVKGRLRKNKASGSETNYSNLIRASSFTDLAARISKIPSMRTNNSISDFTSLDICEEFSDEDKESTPEVRTEQNSRAVTPKPSLE</sequence>
<feature type="compositionally biased region" description="Basic and acidic residues" evidence="10">
    <location>
        <begin position="1203"/>
        <end position="1212"/>
    </location>
</feature>
<feature type="short sequence motif" description="DGA/G" evidence="9">
    <location>
        <begin position="1004"/>
        <end position="1006"/>
    </location>
</feature>
<evidence type="ECO:0000256" key="3">
    <source>
        <dbReference type="ARBA" id="ARBA00022692"/>
    </source>
</evidence>
<dbReference type="PROSITE" id="PS50042">
    <property type="entry name" value="CNMP_BINDING_3"/>
    <property type="match status" value="3"/>
</dbReference>
<evidence type="ECO:0000313" key="16">
    <source>
        <dbReference type="WBParaSite" id="TCONS_00006262.p1"/>
    </source>
</evidence>
<proteinExistence type="inferred from homology"/>
<evidence type="ECO:0000256" key="6">
    <source>
        <dbReference type="ARBA" id="ARBA00022989"/>
    </source>
</evidence>
<evidence type="ECO:0000256" key="7">
    <source>
        <dbReference type="ARBA" id="ARBA00023098"/>
    </source>
</evidence>
<keyword evidence="14" id="KW-1185">Reference proteome</keyword>
<dbReference type="SUPFAM" id="SSF52151">
    <property type="entry name" value="FabD/lysophospholipase-like"/>
    <property type="match status" value="1"/>
</dbReference>
<dbReference type="AlphaFoldDB" id="A0A0K0DWX2"/>
<dbReference type="GO" id="GO:0016042">
    <property type="term" value="P:lipid catabolic process"/>
    <property type="evidence" value="ECO:0007669"/>
    <property type="project" value="UniProtKB-UniRule"/>
</dbReference>
<feature type="region of interest" description="Disordered" evidence="10">
    <location>
        <begin position="1197"/>
        <end position="1224"/>
    </location>
</feature>
<keyword evidence="7 9" id="KW-0443">Lipid metabolism</keyword>
<keyword evidence="6 11" id="KW-1133">Transmembrane helix</keyword>
<protein>
    <submittedName>
        <fullName evidence="15 16">Neuropathy target esterase sws</fullName>
    </submittedName>
</protein>
<dbReference type="PANTHER" id="PTHR14226:SF29">
    <property type="entry name" value="NEUROPATHY TARGET ESTERASE SWS"/>
    <property type="match status" value="1"/>
</dbReference>
<dbReference type="GO" id="GO:0004622">
    <property type="term" value="F:phosphatidylcholine lysophospholipase activity"/>
    <property type="evidence" value="ECO:0007669"/>
    <property type="project" value="InterPro"/>
</dbReference>
<feature type="short sequence motif" description="GXSXG" evidence="9">
    <location>
        <begin position="882"/>
        <end position="886"/>
    </location>
</feature>
<dbReference type="SUPFAM" id="SSF51206">
    <property type="entry name" value="cAMP-binding domain-like"/>
    <property type="match status" value="3"/>
</dbReference>